<evidence type="ECO:0000313" key="2">
    <source>
        <dbReference type="Proteomes" id="UP000050929"/>
    </source>
</evidence>
<dbReference type="PATRIC" id="fig|1423811.3.peg.1821"/>
<reference evidence="1 2" key="1">
    <citation type="journal article" date="2015" name="Genome Announc.">
        <title>Expanding the biotechnology potential of lactobacilli through comparative genomics of 213 strains and associated genera.</title>
        <authorList>
            <person name="Sun Z."/>
            <person name="Harris H.M."/>
            <person name="McCann A."/>
            <person name="Guo C."/>
            <person name="Argimon S."/>
            <person name="Zhang W."/>
            <person name="Yang X."/>
            <person name="Jeffery I.B."/>
            <person name="Cooney J.C."/>
            <person name="Kagawa T.F."/>
            <person name="Liu W."/>
            <person name="Song Y."/>
            <person name="Salvetti E."/>
            <person name="Wrobel A."/>
            <person name="Rasinkangas P."/>
            <person name="Parkhill J."/>
            <person name="Rea M.C."/>
            <person name="O'Sullivan O."/>
            <person name="Ritari J."/>
            <person name="Douillard F.P."/>
            <person name="Paul Ross R."/>
            <person name="Yang R."/>
            <person name="Briner A.E."/>
            <person name="Felis G.E."/>
            <person name="de Vos W.M."/>
            <person name="Barrangou R."/>
            <person name="Klaenhammer T.R."/>
            <person name="Caufield P.W."/>
            <person name="Cui Y."/>
            <person name="Zhang H."/>
            <person name="O'Toole P.W."/>
        </authorList>
    </citation>
    <scope>NUCLEOTIDE SEQUENCE [LARGE SCALE GENOMIC DNA]</scope>
    <source>
        <strain evidence="1 2">DSM 20183</strain>
    </source>
</reference>
<accession>A0A0R1J9Q0</accession>
<protein>
    <submittedName>
        <fullName evidence="1">Uncharacterized protein</fullName>
    </submittedName>
</protein>
<dbReference type="EMBL" id="AZDG01000006">
    <property type="protein sequence ID" value="KRK64932.1"/>
    <property type="molecule type" value="Genomic_DNA"/>
</dbReference>
<organism evidence="1 2">
    <name type="scientific">Companilactobacillus tucceti DSM 20183</name>
    <dbReference type="NCBI Taxonomy" id="1423811"/>
    <lineage>
        <taxon>Bacteria</taxon>
        <taxon>Bacillati</taxon>
        <taxon>Bacillota</taxon>
        <taxon>Bacilli</taxon>
        <taxon>Lactobacillales</taxon>
        <taxon>Lactobacillaceae</taxon>
        <taxon>Companilactobacillus</taxon>
    </lineage>
</organism>
<keyword evidence="2" id="KW-1185">Reference proteome</keyword>
<sequence>MKKIIKFSEVVLTALLMVGPIVPQVIPTVEVRADSEGQQPIDASRLQAIANEFKSMSIRKSFYSDFSNENNANLLDDMNDDEDPVPGIDKFLGQGYFLFDYDFFKKYMSQELPDSDSDYLKNNEVSIGLQIYNSNGERIKTMKDFQNLGVGSYTMNISIFYLDGETMDNVSGSTGLRLNILDGETTSANFSYKSKITVTDGTPISSIDDPKKYVDPKLTDTGSDGNNRTIYVSYFNNIYDKPEFYRKALYARLKRPNFSKLFMNINPELFDNNGNPLPTDDFEHLEGDTFKTGTYYRLMPLDFGDSDKDAKDTEGYKLFSNKMNSMSSDSGSSTDKDNLNLKINGKSLDDSIKNYSFDLPIVNTIYVVQEIDVVPNKPVDDGISGIVTTHKDAKYYALYNDDNNKVSHRSLMANSSWKTDKIRTINGVKQYRVSSHEWVNASDVDFISNGEITESMTIQNLDTPKEISLAKNHKVYALQNSKKEVSKVRALSGGTNWKVDKIGTDMHGGVYYGVSTDEFVKADDGVNVVK</sequence>
<dbReference type="Proteomes" id="UP000050929">
    <property type="component" value="Unassembled WGS sequence"/>
</dbReference>
<comment type="caution">
    <text evidence="1">The sequence shown here is derived from an EMBL/GenBank/DDBJ whole genome shotgun (WGS) entry which is preliminary data.</text>
</comment>
<evidence type="ECO:0000313" key="1">
    <source>
        <dbReference type="EMBL" id="KRK64932.1"/>
    </source>
</evidence>
<dbReference type="RefSeq" id="WP_057764993.1">
    <property type="nucleotide sequence ID" value="NZ_AZDG01000006.1"/>
</dbReference>
<gene>
    <name evidence="1" type="ORF">FC72_GL001782</name>
</gene>
<dbReference type="OrthoDB" id="2280924at2"/>
<dbReference type="AlphaFoldDB" id="A0A0R1J9Q0"/>
<proteinExistence type="predicted"/>
<name>A0A0R1J9Q0_9LACO</name>